<evidence type="ECO:0000256" key="1">
    <source>
        <dbReference type="ARBA" id="ARBA00022527"/>
    </source>
</evidence>
<dbReference type="STRING" id="5722.A2ESJ5"/>
<dbReference type="FunCoup" id="A2ESJ5">
    <property type="interactions" value="352"/>
</dbReference>
<evidence type="ECO:0000256" key="4">
    <source>
        <dbReference type="ARBA" id="ARBA00022777"/>
    </source>
</evidence>
<reference evidence="9" key="1">
    <citation type="submission" date="2006-10" db="EMBL/GenBank/DDBJ databases">
        <authorList>
            <person name="Amadeo P."/>
            <person name="Zhao Q."/>
            <person name="Wortman J."/>
            <person name="Fraser-Liggett C."/>
            <person name="Carlton J."/>
        </authorList>
    </citation>
    <scope>NUCLEOTIDE SEQUENCE</scope>
    <source>
        <strain evidence="9">G3</strain>
    </source>
</reference>
<evidence type="ECO:0000256" key="5">
    <source>
        <dbReference type="ARBA" id="ARBA00022840"/>
    </source>
</evidence>
<dbReference type="PANTHER" id="PTHR24346:SF82">
    <property type="entry name" value="KP78A-RELATED"/>
    <property type="match status" value="1"/>
</dbReference>
<accession>A2ESJ5</accession>
<dbReference type="SUPFAM" id="SSF56112">
    <property type="entry name" value="Protein kinase-like (PK-like)"/>
    <property type="match status" value="1"/>
</dbReference>
<dbReference type="PROSITE" id="PS00108">
    <property type="entry name" value="PROTEIN_KINASE_ST"/>
    <property type="match status" value="1"/>
</dbReference>
<keyword evidence="10" id="KW-1185">Reference proteome</keyword>
<proteinExistence type="inferred from homology"/>
<dbReference type="Gene3D" id="1.10.510.10">
    <property type="entry name" value="Transferase(Phosphotransferase) domain 1"/>
    <property type="match status" value="1"/>
</dbReference>
<keyword evidence="1 7" id="KW-0723">Serine/threonine-protein kinase</keyword>
<evidence type="ECO:0000256" key="6">
    <source>
        <dbReference type="PROSITE-ProRule" id="PRU10141"/>
    </source>
</evidence>
<dbReference type="InParanoid" id="A2ESJ5"/>
<evidence type="ECO:0000313" key="10">
    <source>
        <dbReference type="Proteomes" id="UP000001542"/>
    </source>
</evidence>
<dbReference type="InterPro" id="IPR008271">
    <property type="entry name" value="Ser/Thr_kinase_AS"/>
</dbReference>
<dbReference type="eggNOG" id="KOG0588">
    <property type="taxonomic scope" value="Eukaryota"/>
</dbReference>
<feature type="domain" description="Protein kinase" evidence="8">
    <location>
        <begin position="8"/>
        <end position="259"/>
    </location>
</feature>
<dbReference type="EMBL" id="DS113477">
    <property type="protein sequence ID" value="EAY04375.1"/>
    <property type="molecule type" value="Genomic_DNA"/>
</dbReference>
<keyword evidence="5 6" id="KW-0067">ATP-binding</keyword>
<name>A2ESJ5_TRIV3</name>
<dbReference type="FunFam" id="3.30.200.20:FF:000003">
    <property type="entry name" value="Non-specific serine/threonine protein kinase"/>
    <property type="match status" value="1"/>
</dbReference>
<dbReference type="PROSITE" id="PS50011">
    <property type="entry name" value="PROTEIN_KINASE_DOM"/>
    <property type="match status" value="1"/>
</dbReference>
<feature type="binding site" evidence="6">
    <location>
        <position position="41"/>
    </location>
    <ligand>
        <name>ATP</name>
        <dbReference type="ChEBI" id="CHEBI:30616"/>
    </ligand>
</feature>
<keyword evidence="4 9" id="KW-0418">Kinase</keyword>
<dbReference type="InterPro" id="IPR011009">
    <property type="entry name" value="Kinase-like_dom_sf"/>
</dbReference>
<evidence type="ECO:0000256" key="2">
    <source>
        <dbReference type="ARBA" id="ARBA00022679"/>
    </source>
</evidence>
<dbReference type="GO" id="GO:0005524">
    <property type="term" value="F:ATP binding"/>
    <property type="evidence" value="ECO:0007669"/>
    <property type="project" value="UniProtKB-UniRule"/>
</dbReference>
<evidence type="ECO:0000313" key="9">
    <source>
        <dbReference type="EMBL" id="EAY04375.1"/>
    </source>
</evidence>
<sequence>MSEKIGKYTVIKDLGEGTSAKVKLCSDPDTGKKVAIKVIKKESFEKQDFKRKIMREIALMQFLKHPYLIELYEVYESTNHLYMILEYAPKGELFDYLVSRRFLKPETALHFFRQIIYGIEYLHANSICHRDLKPENILIDEDENLKIADFGFARWMKTNTAKTSCGSPHYAAPEVIRGQQYDGRIADVWSCGVILFALVAGYLPFDDPSVRTVLTKVKTGIYKMPNIASEPIKDLISKILVVDVTKRFTIEQIKQHPAFHLYYPEGYIFPRPLPHPPLDAPMDIQDPEFFKLLKNVGYESDEQIKEELTSEGPTSAKLFHGLYSRRTDLTSLPWSPSPPDAASDPLHTEVGSLVGFMPASMGHTSPVIEATAGTSMYESFKESQAWGLVKDDDLNQMDEETTFKFPLKVAPAHEVCAQLQQEYKQRNIDWFFPNDQLFMLRDTDAESFFFVTVKKVKRTACSVTLSEVQGDPLRFDAMKQMVEGLLSKYTDFVE</sequence>
<dbReference type="SMR" id="A2ESJ5"/>
<protein>
    <submittedName>
        <fullName evidence="9">CAMK family protein kinase</fullName>
    </submittedName>
</protein>
<keyword evidence="3 6" id="KW-0547">Nucleotide-binding</keyword>
<dbReference type="VEuPathDB" id="TrichDB:TVAGG3_0302800"/>
<evidence type="ECO:0000256" key="3">
    <source>
        <dbReference type="ARBA" id="ARBA00022741"/>
    </source>
</evidence>
<dbReference type="SMART" id="SM00220">
    <property type="entry name" value="S_TKc"/>
    <property type="match status" value="1"/>
</dbReference>
<dbReference type="OrthoDB" id="193931at2759"/>
<dbReference type="AlphaFoldDB" id="A2ESJ5"/>
<dbReference type="InterPro" id="IPR000719">
    <property type="entry name" value="Prot_kinase_dom"/>
</dbReference>
<dbReference type="PANTHER" id="PTHR24346">
    <property type="entry name" value="MAP/MICROTUBULE AFFINITY-REGULATING KINASE"/>
    <property type="match status" value="1"/>
</dbReference>
<evidence type="ECO:0000259" key="8">
    <source>
        <dbReference type="PROSITE" id="PS50011"/>
    </source>
</evidence>
<comment type="similarity">
    <text evidence="7">Belongs to the protein kinase superfamily.</text>
</comment>
<keyword evidence="2" id="KW-0808">Transferase</keyword>
<reference evidence="9" key="2">
    <citation type="journal article" date="2007" name="Science">
        <title>Draft genome sequence of the sexually transmitted pathogen Trichomonas vaginalis.</title>
        <authorList>
            <person name="Carlton J.M."/>
            <person name="Hirt R.P."/>
            <person name="Silva J.C."/>
            <person name="Delcher A.L."/>
            <person name="Schatz M."/>
            <person name="Zhao Q."/>
            <person name="Wortman J.R."/>
            <person name="Bidwell S.L."/>
            <person name="Alsmark U.C.M."/>
            <person name="Besteiro S."/>
            <person name="Sicheritz-Ponten T."/>
            <person name="Noel C.J."/>
            <person name="Dacks J.B."/>
            <person name="Foster P.G."/>
            <person name="Simillion C."/>
            <person name="Van de Peer Y."/>
            <person name="Miranda-Saavedra D."/>
            <person name="Barton G.J."/>
            <person name="Westrop G.D."/>
            <person name="Mueller S."/>
            <person name="Dessi D."/>
            <person name="Fiori P.L."/>
            <person name="Ren Q."/>
            <person name="Paulsen I."/>
            <person name="Zhang H."/>
            <person name="Bastida-Corcuera F.D."/>
            <person name="Simoes-Barbosa A."/>
            <person name="Brown M.T."/>
            <person name="Hayes R.D."/>
            <person name="Mukherjee M."/>
            <person name="Okumura C.Y."/>
            <person name="Schneider R."/>
            <person name="Smith A.J."/>
            <person name="Vanacova S."/>
            <person name="Villalvazo M."/>
            <person name="Haas B.J."/>
            <person name="Pertea M."/>
            <person name="Feldblyum T.V."/>
            <person name="Utterback T.R."/>
            <person name="Shu C.L."/>
            <person name="Osoegawa K."/>
            <person name="de Jong P.J."/>
            <person name="Hrdy I."/>
            <person name="Horvathova L."/>
            <person name="Zubacova Z."/>
            <person name="Dolezal P."/>
            <person name="Malik S.B."/>
            <person name="Logsdon J.M. Jr."/>
            <person name="Henze K."/>
            <person name="Gupta A."/>
            <person name="Wang C.C."/>
            <person name="Dunne R.L."/>
            <person name="Upcroft J.A."/>
            <person name="Upcroft P."/>
            <person name="White O."/>
            <person name="Salzberg S.L."/>
            <person name="Tang P."/>
            <person name="Chiu C.-H."/>
            <person name="Lee Y.-S."/>
            <person name="Embley T.M."/>
            <person name="Coombs G.H."/>
            <person name="Mottram J.C."/>
            <person name="Tachezy J."/>
            <person name="Fraser-Liggett C.M."/>
            <person name="Johnson P.J."/>
        </authorList>
    </citation>
    <scope>NUCLEOTIDE SEQUENCE [LARGE SCALE GENOMIC DNA]</scope>
    <source>
        <strain evidence="9">G3</strain>
    </source>
</reference>
<gene>
    <name evidence="9" type="ORF">TVAG_350500</name>
</gene>
<dbReference type="VEuPathDB" id="TrichDB:TVAG_350500"/>
<dbReference type="Pfam" id="PF00069">
    <property type="entry name" value="Pkinase"/>
    <property type="match status" value="1"/>
</dbReference>
<dbReference type="FunFam" id="1.10.510.10:FF:000777">
    <property type="entry name" value="CAMK family protein kinase"/>
    <property type="match status" value="1"/>
</dbReference>
<dbReference type="PROSITE" id="PS00107">
    <property type="entry name" value="PROTEIN_KINASE_ATP"/>
    <property type="match status" value="1"/>
</dbReference>
<dbReference type="GO" id="GO:0004674">
    <property type="term" value="F:protein serine/threonine kinase activity"/>
    <property type="evidence" value="ECO:0000318"/>
    <property type="project" value="GO_Central"/>
</dbReference>
<dbReference type="Proteomes" id="UP000001542">
    <property type="component" value="Unassembled WGS sequence"/>
</dbReference>
<dbReference type="InterPro" id="IPR017441">
    <property type="entry name" value="Protein_kinase_ATP_BS"/>
</dbReference>
<evidence type="ECO:0000256" key="7">
    <source>
        <dbReference type="RuleBase" id="RU000304"/>
    </source>
</evidence>
<organism evidence="9 10">
    <name type="scientific">Trichomonas vaginalis (strain ATCC PRA-98 / G3)</name>
    <dbReference type="NCBI Taxonomy" id="412133"/>
    <lineage>
        <taxon>Eukaryota</taxon>
        <taxon>Metamonada</taxon>
        <taxon>Parabasalia</taxon>
        <taxon>Trichomonadida</taxon>
        <taxon>Trichomonadidae</taxon>
        <taxon>Trichomonas</taxon>
    </lineage>
</organism>